<feature type="compositionally biased region" description="Basic and acidic residues" evidence="1">
    <location>
        <begin position="1"/>
        <end position="17"/>
    </location>
</feature>
<feature type="non-terminal residue" evidence="2">
    <location>
        <position position="777"/>
    </location>
</feature>
<dbReference type="Gramene" id="Os06t0614050-00">
    <property type="protein sequence ID" value="Os06t0614050-00"/>
    <property type="gene ID" value="Os06g0614050"/>
</dbReference>
<evidence type="ECO:0000313" key="3">
    <source>
        <dbReference type="Proteomes" id="UP000059680"/>
    </source>
</evidence>
<reference evidence="2 3" key="3">
    <citation type="journal article" date="2013" name="Rice">
        <title>Improvement of the Oryza sativa Nipponbare reference genome using next generation sequence and optical map data.</title>
        <authorList>
            <person name="Kawahara Y."/>
            <person name="de la Bastide M."/>
            <person name="Hamilton J.P."/>
            <person name="Kanamori H."/>
            <person name="McCombie W.R."/>
            <person name="Ouyang S."/>
            <person name="Schwartz D.C."/>
            <person name="Tanaka T."/>
            <person name="Wu J."/>
            <person name="Zhou S."/>
            <person name="Childs K.L."/>
            <person name="Davidson R.M."/>
            <person name="Lin H."/>
            <person name="Quesada-Ocampo L."/>
            <person name="Vaillancourt B."/>
            <person name="Sakai H."/>
            <person name="Lee S.S."/>
            <person name="Kim J."/>
            <person name="Numa H."/>
            <person name="Itoh T."/>
            <person name="Buell C.R."/>
            <person name="Matsumoto T."/>
        </authorList>
    </citation>
    <scope>NUCLEOTIDE SEQUENCE [LARGE SCALE GENOMIC DNA]</scope>
    <source>
        <strain evidence="3">cv. Nipponbare</strain>
    </source>
</reference>
<evidence type="ECO:0000313" key="2">
    <source>
        <dbReference type="EMBL" id="BAS98618.1"/>
    </source>
</evidence>
<organism evidence="2 3">
    <name type="scientific">Oryza sativa subsp. japonica</name>
    <name type="common">Rice</name>
    <dbReference type="NCBI Taxonomy" id="39947"/>
    <lineage>
        <taxon>Eukaryota</taxon>
        <taxon>Viridiplantae</taxon>
        <taxon>Streptophyta</taxon>
        <taxon>Embryophyta</taxon>
        <taxon>Tracheophyta</taxon>
        <taxon>Spermatophyta</taxon>
        <taxon>Magnoliopsida</taxon>
        <taxon>Liliopsida</taxon>
        <taxon>Poales</taxon>
        <taxon>Poaceae</taxon>
        <taxon>BOP clade</taxon>
        <taxon>Oryzoideae</taxon>
        <taxon>Oryzeae</taxon>
        <taxon>Oryzinae</taxon>
        <taxon>Oryza</taxon>
        <taxon>Oryza sativa</taxon>
    </lineage>
</organism>
<dbReference type="InParanoid" id="A0A0P0WYN8"/>
<gene>
    <name evidence="2" type="ordered locus">Os06g0614050</name>
    <name evidence="2" type="ORF">OSNPB_060614050</name>
</gene>
<dbReference type="PaxDb" id="39947-A0A0P0WYN8"/>
<dbReference type="AlphaFoldDB" id="A0A0P0WYN8"/>
<evidence type="ECO:0000256" key="1">
    <source>
        <dbReference type="SAM" id="MobiDB-lite"/>
    </source>
</evidence>
<name>A0A0P0WYN8_ORYSJ</name>
<feature type="non-terminal residue" evidence="2">
    <location>
        <position position="1"/>
    </location>
</feature>
<feature type="region of interest" description="Disordered" evidence="1">
    <location>
        <begin position="1"/>
        <end position="76"/>
    </location>
</feature>
<dbReference type="FunCoup" id="A0A0P0WYN8">
    <property type="interactions" value="2"/>
</dbReference>
<reference evidence="3" key="1">
    <citation type="journal article" date="2005" name="Nature">
        <title>The map-based sequence of the rice genome.</title>
        <authorList>
            <consortium name="International rice genome sequencing project (IRGSP)"/>
            <person name="Matsumoto T."/>
            <person name="Wu J."/>
            <person name="Kanamori H."/>
            <person name="Katayose Y."/>
            <person name="Fujisawa M."/>
            <person name="Namiki N."/>
            <person name="Mizuno H."/>
            <person name="Yamamoto K."/>
            <person name="Antonio B.A."/>
            <person name="Baba T."/>
            <person name="Sakata K."/>
            <person name="Nagamura Y."/>
            <person name="Aoki H."/>
            <person name="Arikawa K."/>
            <person name="Arita K."/>
            <person name="Bito T."/>
            <person name="Chiden Y."/>
            <person name="Fujitsuka N."/>
            <person name="Fukunaka R."/>
            <person name="Hamada M."/>
            <person name="Harada C."/>
            <person name="Hayashi A."/>
            <person name="Hijishita S."/>
            <person name="Honda M."/>
            <person name="Hosokawa S."/>
            <person name="Ichikawa Y."/>
            <person name="Idonuma A."/>
            <person name="Iijima M."/>
            <person name="Ikeda M."/>
            <person name="Ikeno M."/>
            <person name="Ito K."/>
            <person name="Ito S."/>
            <person name="Ito T."/>
            <person name="Ito Y."/>
            <person name="Ito Y."/>
            <person name="Iwabuchi A."/>
            <person name="Kamiya K."/>
            <person name="Karasawa W."/>
            <person name="Kurita K."/>
            <person name="Katagiri S."/>
            <person name="Kikuta A."/>
            <person name="Kobayashi H."/>
            <person name="Kobayashi N."/>
            <person name="Machita K."/>
            <person name="Maehara T."/>
            <person name="Masukawa M."/>
            <person name="Mizubayashi T."/>
            <person name="Mukai Y."/>
            <person name="Nagasaki H."/>
            <person name="Nagata Y."/>
            <person name="Naito S."/>
            <person name="Nakashima M."/>
            <person name="Nakama Y."/>
            <person name="Nakamichi Y."/>
            <person name="Nakamura M."/>
            <person name="Meguro A."/>
            <person name="Negishi M."/>
            <person name="Ohta I."/>
            <person name="Ohta T."/>
            <person name="Okamoto M."/>
            <person name="Ono N."/>
            <person name="Saji S."/>
            <person name="Sakaguchi M."/>
            <person name="Sakai K."/>
            <person name="Shibata M."/>
            <person name="Shimokawa T."/>
            <person name="Song J."/>
            <person name="Takazaki Y."/>
            <person name="Terasawa K."/>
            <person name="Tsugane M."/>
            <person name="Tsuji K."/>
            <person name="Ueda S."/>
            <person name="Waki K."/>
            <person name="Yamagata H."/>
            <person name="Yamamoto M."/>
            <person name="Yamamoto S."/>
            <person name="Yamane H."/>
            <person name="Yoshiki S."/>
            <person name="Yoshihara R."/>
            <person name="Yukawa K."/>
            <person name="Zhong H."/>
            <person name="Yano M."/>
            <person name="Yuan Q."/>
            <person name="Ouyang S."/>
            <person name="Liu J."/>
            <person name="Jones K.M."/>
            <person name="Gansberger K."/>
            <person name="Moffat K."/>
            <person name="Hill J."/>
            <person name="Bera J."/>
            <person name="Fadrosh D."/>
            <person name="Jin S."/>
            <person name="Johri S."/>
            <person name="Kim M."/>
            <person name="Overton L."/>
            <person name="Reardon M."/>
            <person name="Tsitrin T."/>
            <person name="Vuong H."/>
            <person name="Weaver B."/>
            <person name="Ciecko A."/>
            <person name="Tallon L."/>
            <person name="Jackson J."/>
            <person name="Pai G."/>
            <person name="Aken S.V."/>
            <person name="Utterback T."/>
            <person name="Reidmuller S."/>
            <person name="Feldblyum T."/>
            <person name="Hsiao J."/>
            <person name="Zismann V."/>
            <person name="Iobst S."/>
            <person name="de Vazeille A.R."/>
            <person name="Buell C.R."/>
            <person name="Ying K."/>
            <person name="Li Y."/>
            <person name="Lu T."/>
            <person name="Huang Y."/>
            <person name="Zhao Q."/>
            <person name="Feng Q."/>
            <person name="Zhang L."/>
            <person name="Zhu J."/>
            <person name="Weng Q."/>
            <person name="Mu J."/>
            <person name="Lu Y."/>
            <person name="Fan D."/>
            <person name="Liu Y."/>
            <person name="Guan J."/>
            <person name="Zhang Y."/>
            <person name="Yu S."/>
            <person name="Liu X."/>
            <person name="Zhang Y."/>
            <person name="Hong G."/>
            <person name="Han B."/>
            <person name="Choisne N."/>
            <person name="Demange N."/>
            <person name="Orjeda G."/>
            <person name="Samain S."/>
            <person name="Cattolico L."/>
            <person name="Pelletier E."/>
            <person name="Couloux A."/>
            <person name="Segurens B."/>
            <person name="Wincker P."/>
            <person name="D'Hont A."/>
            <person name="Scarpelli C."/>
            <person name="Weissenbach J."/>
            <person name="Salanoubat M."/>
            <person name="Quetier F."/>
            <person name="Yu Y."/>
            <person name="Kim H.R."/>
            <person name="Rambo T."/>
            <person name="Currie J."/>
            <person name="Collura K."/>
            <person name="Luo M."/>
            <person name="Yang T."/>
            <person name="Ammiraju J.S.S."/>
            <person name="Engler F."/>
            <person name="Soderlund C."/>
            <person name="Wing R.A."/>
            <person name="Palmer L.E."/>
            <person name="de la Bastide M."/>
            <person name="Spiegel L."/>
            <person name="Nascimento L."/>
            <person name="Zutavern T."/>
            <person name="O'Shaughnessy A."/>
            <person name="Dike S."/>
            <person name="Dedhia N."/>
            <person name="Preston R."/>
            <person name="Balija V."/>
            <person name="McCombie W.R."/>
            <person name="Chow T."/>
            <person name="Chen H."/>
            <person name="Chung M."/>
            <person name="Chen C."/>
            <person name="Shaw J."/>
            <person name="Wu H."/>
            <person name="Hsiao K."/>
            <person name="Chao Y."/>
            <person name="Chu M."/>
            <person name="Cheng C."/>
            <person name="Hour A."/>
            <person name="Lee P."/>
            <person name="Lin S."/>
            <person name="Lin Y."/>
            <person name="Liou J."/>
            <person name="Liu S."/>
            <person name="Hsing Y."/>
            <person name="Raghuvanshi S."/>
            <person name="Mohanty A."/>
            <person name="Bharti A.K."/>
            <person name="Gaur A."/>
            <person name="Gupta V."/>
            <person name="Kumar D."/>
            <person name="Ravi V."/>
            <person name="Vij S."/>
            <person name="Kapur A."/>
            <person name="Khurana P."/>
            <person name="Khurana P."/>
            <person name="Khurana J.P."/>
            <person name="Tyagi A.K."/>
            <person name="Gaikwad K."/>
            <person name="Singh A."/>
            <person name="Dalal V."/>
            <person name="Srivastava S."/>
            <person name="Dixit A."/>
            <person name="Pal A.K."/>
            <person name="Ghazi I.A."/>
            <person name="Yadav M."/>
            <person name="Pandit A."/>
            <person name="Bhargava A."/>
            <person name="Sureshbabu K."/>
            <person name="Batra K."/>
            <person name="Sharma T.R."/>
            <person name="Mohapatra T."/>
            <person name="Singh N.K."/>
            <person name="Messing J."/>
            <person name="Nelson A.B."/>
            <person name="Fuks G."/>
            <person name="Kavchok S."/>
            <person name="Keizer G."/>
            <person name="Linton E."/>
            <person name="Llaca V."/>
            <person name="Song R."/>
            <person name="Tanyolac B."/>
            <person name="Young S."/>
            <person name="Ho-Il K."/>
            <person name="Hahn J.H."/>
            <person name="Sangsakoo G."/>
            <person name="Vanavichit A."/>
            <person name="de Mattos Luiz.A.T."/>
            <person name="Zimmer P.D."/>
            <person name="Malone G."/>
            <person name="Dellagostin O."/>
            <person name="de Oliveira A.C."/>
            <person name="Bevan M."/>
            <person name="Bancroft I."/>
            <person name="Minx P."/>
            <person name="Cordum H."/>
            <person name="Wilson R."/>
            <person name="Cheng Z."/>
            <person name="Jin W."/>
            <person name="Jiang J."/>
            <person name="Leong S.A."/>
            <person name="Iwama H."/>
            <person name="Gojobori T."/>
            <person name="Itoh T."/>
            <person name="Niimura Y."/>
            <person name="Fujii Y."/>
            <person name="Habara T."/>
            <person name="Sakai H."/>
            <person name="Sato Y."/>
            <person name="Wilson G."/>
            <person name="Kumar K."/>
            <person name="McCouch S."/>
            <person name="Juretic N."/>
            <person name="Hoen D."/>
            <person name="Wright S."/>
            <person name="Bruskiewich R."/>
            <person name="Bureau T."/>
            <person name="Miyao A."/>
            <person name="Hirochika H."/>
            <person name="Nishikawa T."/>
            <person name="Kadowaki K."/>
            <person name="Sugiura M."/>
            <person name="Burr B."/>
            <person name="Sasaki T."/>
        </authorList>
    </citation>
    <scope>NUCLEOTIDE SEQUENCE [LARGE SCALE GENOMIC DNA]</scope>
    <source>
        <strain evidence="3">cv. Nipponbare</strain>
    </source>
</reference>
<dbReference type="OMA" id="FELAYCE"/>
<feature type="compositionally biased region" description="Basic and acidic residues" evidence="1">
    <location>
        <begin position="187"/>
        <end position="199"/>
    </location>
</feature>
<reference evidence="2 3" key="2">
    <citation type="journal article" date="2013" name="Plant Cell Physiol.">
        <title>Rice Annotation Project Database (RAP-DB): an integrative and interactive database for rice genomics.</title>
        <authorList>
            <person name="Sakai H."/>
            <person name="Lee S.S."/>
            <person name="Tanaka T."/>
            <person name="Numa H."/>
            <person name="Kim J."/>
            <person name="Kawahara Y."/>
            <person name="Wakimoto H."/>
            <person name="Yang C.C."/>
            <person name="Iwamoto M."/>
            <person name="Abe T."/>
            <person name="Yamada Y."/>
            <person name="Muto A."/>
            <person name="Inokuchi H."/>
            <person name="Ikemura T."/>
            <person name="Matsumoto T."/>
            <person name="Sasaki T."/>
            <person name="Itoh T."/>
        </authorList>
    </citation>
    <scope>NUCLEOTIDE SEQUENCE [LARGE SCALE GENOMIC DNA]</scope>
    <source>
        <strain evidence="3">cv. Nipponbare</strain>
    </source>
</reference>
<dbReference type="Proteomes" id="UP000059680">
    <property type="component" value="Chromosome 6"/>
</dbReference>
<sequence length="777" mass="86401">SEHAVRPRRQAAEEVAGHRRQAAAEPRVAEQVEAGDERHHPERRHVEHDGGDEAEDDEEARRPRVPPPQQRLQPLPLRRHVADHRLYPPGDAPQPVVPHVHHVLLPRRRERVELLVQLVGVHRLRPRHLRVHVRRVARPPPVVPQPDHEHVEEHRGEDQLRVPHEDEEEDVHQRRRRNVLPVAHVGEPPRRRGGPREERDGAEEVGLAPPHAPHVGLHVEHVLHHLAPQRRLRAPQPRRHDPHRLVPERVQLRHRERVEVVHPRQQWLRVQVHHVHQRQTGEPHGEAELAHLLHPRRLQHDQRVRVRVHAVGLQRREADADLADAGVPRRRASSSAAAGVVAVAVAVAEVVVVEDADGDDGARVEHLPGVLLVPGRAEGAEHGARADPLLAVLGDAVGVGGATAVAILHRLEAGGAEDADLEHADGRLPELPRRGAGVANVHGGLVHDVVGALQARPDVHAAREPELPPRLPLDGAADPELLEVEPPRLDERPVVQPLLEQRERQRGAAEEVVLARRHPVLHRQQQLLLERLGDDEHQVLVPPRVQRRRRHHRRLEDLVPDLRLDEHLRRAPARLRLHVLRLDHVDAEVPQLGRHVRLGPHARHALAADGGGVGVPRLRERLVGLGTNPHGEHQLPPHLQPAAVAAAANAPLLEAVPLRREGAVGGHPGGHLGEVEHHAADIVVAAEHLLVLEVHLEDVGLHPRLGEGEHLVPLRVGSPVVVLRRALVVPELDLDVRIHGGPGDGVGREVLRLDDAHVQEEHLLDEVVGARRLLQPQ</sequence>
<dbReference type="eggNOG" id="ENOG502SHF6">
    <property type="taxonomic scope" value="Eukaryota"/>
</dbReference>
<feature type="compositionally biased region" description="Basic and acidic residues" evidence="1">
    <location>
        <begin position="146"/>
        <end position="164"/>
    </location>
</feature>
<feature type="region of interest" description="Disordered" evidence="1">
    <location>
        <begin position="139"/>
        <end position="213"/>
    </location>
</feature>
<feature type="compositionally biased region" description="Basic and acidic residues" evidence="1">
    <location>
        <begin position="27"/>
        <end position="51"/>
    </location>
</feature>
<dbReference type="EMBL" id="AP014962">
    <property type="protein sequence ID" value="BAS98618.1"/>
    <property type="molecule type" value="Genomic_DNA"/>
</dbReference>
<protein>
    <submittedName>
        <fullName evidence="2">Os06g0614050 protein</fullName>
    </submittedName>
</protein>
<accession>A0A0P0WYN8</accession>
<proteinExistence type="predicted"/>
<keyword evidence="3" id="KW-1185">Reference proteome</keyword>